<dbReference type="InterPro" id="IPR050659">
    <property type="entry name" value="Peptidase_M24B"/>
</dbReference>
<dbReference type="GO" id="GO:0046872">
    <property type="term" value="F:metal ion binding"/>
    <property type="evidence" value="ECO:0007669"/>
    <property type="project" value="UniProtKB-KW"/>
</dbReference>
<accession>D1C1W2</accession>
<dbReference type="EMBL" id="CP001823">
    <property type="protein sequence ID" value="ACZ38229.1"/>
    <property type="molecule type" value="Genomic_DNA"/>
</dbReference>
<evidence type="ECO:0000313" key="9">
    <source>
        <dbReference type="Proteomes" id="UP000002027"/>
    </source>
</evidence>
<dbReference type="OrthoDB" id="9806388at2"/>
<dbReference type="SUPFAM" id="SSF53092">
    <property type="entry name" value="Creatinase/prolidase N-terminal domain"/>
    <property type="match status" value="1"/>
</dbReference>
<dbReference type="AlphaFoldDB" id="D1C1W2"/>
<dbReference type="Pfam" id="PF01321">
    <property type="entry name" value="Creatinase_N"/>
    <property type="match status" value="1"/>
</dbReference>
<dbReference type="GO" id="GO:0006508">
    <property type="term" value="P:proteolysis"/>
    <property type="evidence" value="ECO:0007669"/>
    <property type="project" value="UniProtKB-KW"/>
</dbReference>
<reference evidence="8 9" key="2">
    <citation type="journal article" date="2010" name="Stand. Genomic Sci.">
        <title>Complete genome sequence of Desulfohalobium retbaense type strain (HR(100)).</title>
        <authorList>
            <person name="Spring S."/>
            <person name="Nolan M."/>
            <person name="Lapidus A."/>
            <person name="Glavina Del Rio T."/>
            <person name="Copeland A."/>
            <person name="Tice H."/>
            <person name="Cheng J.F."/>
            <person name="Lucas S."/>
            <person name="Land M."/>
            <person name="Chen F."/>
            <person name="Bruce D."/>
            <person name="Goodwin L."/>
            <person name="Pitluck S."/>
            <person name="Ivanova N."/>
            <person name="Mavromatis K."/>
            <person name="Mikhailova N."/>
            <person name="Pati A."/>
            <person name="Chen A."/>
            <person name="Palaniappan K."/>
            <person name="Hauser L."/>
            <person name="Chang Y.J."/>
            <person name="Jeffries C.D."/>
            <person name="Munk C."/>
            <person name="Kiss H."/>
            <person name="Chain P."/>
            <person name="Han C."/>
            <person name="Brettin T."/>
            <person name="Detter J.C."/>
            <person name="Schuler E."/>
            <person name="Goker M."/>
            <person name="Rohde M."/>
            <person name="Bristow J."/>
            <person name="Eisen J.A."/>
            <person name="Markowitz V."/>
            <person name="Hugenholtz P."/>
            <person name="Kyrpides N.C."/>
            <person name="Klenk H.P."/>
        </authorList>
    </citation>
    <scope>NUCLEOTIDE SEQUENCE [LARGE SCALE GENOMIC DNA]</scope>
    <source>
        <strain evidence="9">ATCC 49802 / DSM 20745 / S 6022</strain>
    </source>
</reference>
<dbReference type="SUPFAM" id="SSF55920">
    <property type="entry name" value="Creatinase/aminopeptidase"/>
    <property type="match status" value="1"/>
</dbReference>
<evidence type="ECO:0000256" key="4">
    <source>
        <dbReference type="ARBA" id="ARBA00023049"/>
    </source>
</evidence>
<evidence type="ECO:0000256" key="5">
    <source>
        <dbReference type="RuleBase" id="RU000590"/>
    </source>
</evidence>
<dbReference type="PANTHER" id="PTHR46112">
    <property type="entry name" value="AMINOPEPTIDASE"/>
    <property type="match status" value="1"/>
</dbReference>
<comment type="similarity">
    <text evidence="5">Belongs to the peptidase M24B family.</text>
</comment>
<proteinExistence type="inferred from homology"/>
<dbReference type="Gene3D" id="3.40.350.10">
    <property type="entry name" value="Creatinase/prolidase N-terminal domain"/>
    <property type="match status" value="1"/>
</dbReference>
<dbReference type="Gene3D" id="3.90.230.10">
    <property type="entry name" value="Creatinase/methionine aminopeptidase superfamily"/>
    <property type="match status" value="1"/>
</dbReference>
<evidence type="ECO:0000256" key="1">
    <source>
        <dbReference type="ARBA" id="ARBA00022670"/>
    </source>
</evidence>
<keyword evidence="1" id="KW-0645">Protease</keyword>
<dbReference type="STRING" id="479434.Sthe_0792"/>
<dbReference type="PROSITE" id="PS00491">
    <property type="entry name" value="PROLINE_PEPTIDASE"/>
    <property type="match status" value="1"/>
</dbReference>
<dbReference type="InterPro" id="IPR036005">
    <property type="entry name" value="Creatinase/aminopeptidase-like"/>
</dbReference>
<evidence type="ECO:0000259" key="7">
    <source>
        <dbReference type="Pfam" id="PF01321"/>
    </source>
</evidence>
<organism evidence="8 9">
    <name type="scientific">Sphaerobacter thermophilus (strain ATCC 49802 / DSM 20745 / KCCM 41009 / NCIMB 13125 / S 6022)</name>
    <dbReference type="NCBI Taxonomy" id="479434"/>
    <lineage>
        <taxon>Bacteria</taxon>
        <taxon>Pseudomonadati</taxon>
        <taxon>Thermomicrobiota</taxon>
        <taxon>Thermomicrobia</taxon>
        <taxon>Sphaerobacterales</taxon>
        <taxon>Sphaerobacterineae</taxon>
        <taxon>Sphaerobacteraceae</taxon>
        <taxon>Sphaerobacter</taxon>
    </lineage>
</organism>
<feature type="domain" description="Peptidase M24" evidence="6">
    <location>
        <begin position="145"/>
        <end position="344"/>
    </location>
</feature>
<dbReference type="InterPro" id="IPR000994">
    <property type="entry name" value="Pept_M24"/>
</dbReference>
<gene>
    <name evidence="8" type="ordered locus">Sthe_0792</name>
</gene>
<keyword evidence="9" id="KW-1185">Reference proteome</keyword>
<dbReference type="InterPro" id="IPR029149">
    <property type="entry name" value="Creatin/AminoP/Spt16_N"/>
</dbReference>
<dbReference type="InterPro" id="IPR000587">
    <property type="entry name" value="Creatinase_N"/>
</dbReference>
<feature type="domain" description="Creatinase N-terminal" evidence="7">
    <location>
        <begin position="4"/>
        <end position="137"/>
    </location>
</feature>
<dbReference type="InterPro" id="IPR001131">
    <property type="entry name" value="Peptidase_M24B_aminopep-P_CS"/>
</dbReference>
<dbReference type="KEGG" id="sti:Sthe_0792"/>
<dbReference type="GO" id="GO:0008237">
    <property type="term" value="F:metallopeptidase activity"/>
    <property type="evidence" value="ECO:0007669"/>
    <property type="project" value="UniProtKB-KW"/>
</dbReference>
<sequence>MPDRLAVLRERIAELGLDAIVITHPSNRYYLTGYTGDDIPPNESGGHVIITPDRAVLVTSSVNSEQARQQASGFEVFDRVYGLAEADAAVLQEIGVRRVGFEDKAILYQDYRTLTERLGDEVELVPVGTLVDDLRLIKTQEEIAKIARAIEVTDRAFEQVAPTIKAGDRERDIALRLEVAMRELGASGPSFPTIVASGPNAALPHHDPGDRQIQPGEPIVIDMGARVDGYCADLTRTVWVGEPDPRLREIYPIVLRALETAEAGLKAGLTGREADALARGVIEQAGYGEAFGHSLGHGVGVRVHEGPALSKRNEEPLPAGSVVTIEPGIYIPGWGGVRIEDVGVLEEDGVRILTRAAKRSID</sequence>
<dbReference type="eggNOG" id="COG0006">
    <property type="taxonomic scope" value="Bacteria"/>
</dbReference>
<dbReference type="RefSeq" id="WP_012871276.1">
    <property type="nucleotide sequence ID" value="NC_013523.1"/>
</dbReference>
<name>D1C1W2_SPHTD</name>
<keyword evidence="2 5" id="KW-0479">Metal-binding</keyword>
<dbReference type="PANTHER" id="PTHR46112:SF3">
    <property type="entry name" value="AMINOPEPTIDASE YPDF"/>
    <property type="match status" value="1"/>
</dbReference>
<protein>
    <submittedName>
        <fullName evidence="8">Peptidase M24</fullName>
    </submittedName>
</protein>
<dbReference type="Pfam" id="PF00557">
    <property type="entry name" value="Peptidase_M24"/>
    <property type="match status" value="1"/>
</dbReference>
<evidence type="ECO:0000256" key="3">
    <source>
        <dbReference type="ARBA" id="ARBA00022801"/>
    </source>
</evidence>
<dbReference type="MEROPS" id="M24.031"/>
<reference evidence="9" key="1">
    <citation type="submission" date="2009-11" db="EMBL/GenBank/DDBJ databases">
        <title>The complete chromosome 1 of Sphaerobacter thermophilus DSM 20745.</title>
        <authorList>
            <person name="Lucas S."/>
            <person name="Copeland A."/>
            <person name="Lapidus A."/>
            <person name="Glavina del Rio T."/>
            <person name="Dalin E."/>
            <person name="Tice H."/>
            <person name="Bruce D."/>
            <person name="Goodwin L."/>
            <person name="Pitluck S."/>
            <person name="Kyrpides N."/>
            <person name="Mavromatis K."/>
            <person name="Ivanova N."/>
            <person name="Mikhailova N."/>
            <person name="LaButti K.M."/>
            <person name="Clum A."/>
            <person name="Sun H.I."/>
            <person name="Brettin T."/>
            <person name="Detter J.C."/>
            <person name="Han C."/>
            <person name="Larimer F."/>
            <person name="Land M."/>
            <person name="Hauser L."/>
            <person name="Markowitz V."/>
            <person name="Cheng J.F."/>
            <person name="Hugenholtz P."/>
            <person name="Woyke T."/>
            <person name="Wu D."/>
            <person name="Steenblock K."/>
            <person name="Schneider S."/>
            <person name="Pukall R."/>
            <person name="Goeker M."/>
            <person name="Klenk H.P."/>
            <person name="Eisen J.A."/>
        </authorList>
    </citation>
    <scope>NUCLEOTIDE SEQUENCE [LARGE SCALE GENOMIC DNA]</scope>
    <source>
        <strain evidence="9">ATCC 49802 / DSM 20745 / S 6022</strain>
    </source>
</reference>
<keyword evidence="4" id="KW-0482">Metalloprotease</keyword>
<dbReference type="CDD" id="cd01092">
    <property type="entry name" value="APP-like"/>
    <property type="match status" value="1"/>
</dbReference>
<dbReference type="FunCoup" id="D1C1W2">
    <property type="interactions" value="441"/>
</dbReference>
<evidence type="ECO:0000259" key="6">
    <source>
        <dbReference type="Pfam" id="PF00557"/>
    </source>
</evidence>
<keyword evidence="3" id="KW-0378">Hydrolase</keyword>
<dbReference type="Proteomes" id="UP000002027">
    <property type="component" value="Chromosome 1"/>
</dbReference>
<dbReference type="HOGENOM" id="CLU_017266_4_2_0"/>
<evidence type="ECO:0000313" key="8">
    <source>
        <dbReference type="EMBL" id="ACZ38229.1"/>
    </source>
</evidence>
<dbReference type="InParanoid" id="D1C1W2"/>
<evidence type="ECO:0000256" key="2">
    <source>
        <dbReference type="ARBA" id="ARBA00022723"/>
    </source>
</evidence>